<organism evidence="2 3">
    <name type="scientific">Dyadobacter psychrophilus</name>
    <dbReference type="NCBI Taxonomy" id="651661"/>
    <lineage>
        <taxon>Bacteria</taxon>
        <taxon>Pseudomonadati</taxon>
        <taxon>Bacteroidota</taxon>
        <taxon>Cytophagia</taxon>
        <taxon>Cytophagales</taxon>
        <taxon>Spirosomataceae</taxon>
        <taxon>Dyadobacter</taxon>
    </lineage>
</organism>
<reference evidence="3" key="1">
    <citation type="submission" date="2017-02" db="EMBL/GenBank/DDBJ databases">
        <authorList>
            <person name="Varghese N."/>
            <person name="Submissions S."/>
        </authorList>
    </citation>
    <scope>NUCLEOTIDE SEQUENCE [LARGE SCALE GENOMIC DNA]</scope>
    <source>
        <strain evidence="3">DSM 22270</strain>
    </source>
</reference>
<evidence type="ECO:0000313" key="2">
    <source>
        <dbReference type="EMBL" id="SKB51150.1"/>
    </source>
</evidence>
<dbReference type="AlphaFoldDB" id="A0A1T5BWA0"/>
<dbReference type="RefSeq" id="WP_082213198.1">
    <property type="nucleotide sequence ID" value="NZ_FUZA01000001.1"/>
</dbReference>
<dbReference type="EMBL" id="FUZA01000001">
    <property type="protein sequence ID" value="SKB51150.1"/>
    <property type="molecule type" value="Genomic_DNA"/>
</dbReference>
<dbReference type="STRING" id="651661.SAMN05660293_00638"/>
<keyword evidence="3" id="KW-1185">Reference proteome</keyword>
<sequence length="125" mass="13619">MNKNCQLLGLLASLLLLAAGVFFLNENMHSSQLALRSRHSNPVRLYIRREIKTDLYKPTDGPQPLTGWEMSGVGNSSKEGMMQTKTSAPSDHRTKKGSADSTQAGNREKDLDSLASANRDSAASK</sequence>
<feature type="compositionally biased region" description="Polar residues" evidence="1">
    <location>
        <begin position="115"/>
        <end position="125"/>
    </location>
</feature>
<feature type="compositionally biased region" description="Polar residues" evidence="1">
    <location>
        <begin position="73"/>
        <end position="89"/>
    </location>
</feature>
<evidence type="ECO:0000256" key="1">
    <source>
        <dbReference type="SAM" id="MobiDB-lite"/>
    </source>
</evidence>
<feature type="region of interest" description="Disordered" evidence="1">
    <location>
        <begin position="56"/>
        <end position="125"/>
    </location>
</feature>
<protein>
    <submittedName>
        <fullName evidence="2">Uncharacterized protein</fullName>
    </submittedName>
</protein>
<accession>A0A1T5BWA0</accession>
<name>A0A1T5BWA0_9BACT</name>
<proteinExistence type="predicted"/>
<dbReference type="Proteomes" id="UP000190897">
    <property type="component" value="Unassembled WGS sequence"/>
</dbReference>
<evidence type="ECO:0000313" key="3">
    <source>
        <dbReference type="Proteomes" id="UP000190897"/>
    </source>
</evidence>
<gene>
    <name evidence="2" type="ORF">SAMN05660293_00638</name>
</gene>